<comment type="cofactor">
    <cofactor evidence="1">
        <name>[4Fe-4S] cluster</name>
        <dbReference type="ChEBI" id="CHEBI:49883"/>
    </cofactor>
</comment>
<sequence>MAMKIDTTLCTSCGDCEPECPTASISVKKGLYIINASECTECDGEYDKPQCVKVCPIKGCITQLAA</sequence>
<proteinExistence type="predicted"/>
<dbReference type="PROSITE" id="PS00198">
    <property type="entry name" value="4FE4S_FER_1"/>
    <property type="match status" value="1"/>
</dbReference>
<comment type="caution">
    <text evidence="9">The sequence shown here is derived from an EMBL/GenBank/DDBJ whole genome shotgun (WGS) entry which is preliminary data.</text>
</comment>
<name>A0A1J5SH81_9ZZZZ</name>
<dbReference type="InterPro" id="IPR017900">
    <property type="entry name" value="4Fe4S_Fe_S_CS"/>
</dbReference>
<evidence type="ECO:0000256" key="5">
    <source>
        <dbReference type="ARBA" id="ARBA00022982"/>
    </source>
</evidence>
<keyword evidence="5" id="KW-0249">Electron transport</keyword>
<evidence type="ECO:0000256" key="2">
    <source>
        <dbReference type="ARBA" id="ARBA00022448"/>
    </source>
</evidence>
<evidence type="ECO:0000256" key="1">
    <source>
        <dbReference type="ARBA" id="ARBA00001966"/>
    </source>
</evidence>
<keyword evidence="3" id="KW-0004">4Fe-4S</keyword>
<dbReference type="PROSITE" id="PS51379">
    <property type="entry name" value="4FE4S_FER_2"/>
    <property type="match status" value="1"/>
</dbReference>
<evidence type="ECO:0000259" key="8">
    <source>
        <dbReference type="PROSITE" id="PS51379"/>
    </source>
</evidence>
<dbReference type="GO" id="GO:0051539">
    <property type="term" value="F:4 iron, 4 sulfur cluster binding"/>
    <property type="evidence" value="ECO:0007669"/>
    <property type="project" value="UniProtKB-KW"/>
</dbReference>
<evidence type="ECO:0000256" key="4">
    <source>
        <dbReference type="ARBA" id="ARBA00022723"/>
    </source>
</evidence>
<dbReference type="Gene3D" id="3.30.70.20">
    <property type="match status" value="1"/>
</dbReference>
<dbReference type="EMBL" id="MLJW01000035">
    <property type="protein sequence ID" value="OIR07767.1"/>
    <property type="molecule type" value="Genomic_DNA"/>
</dbReference>
<keyword evidence="7" id="KW-0411">Iron-sulfur</keyword>
<dbReference type="AlphaFoldDB" id="A0A1J5SH81"/>
<protein>
    <submittedName>
        <fullName evidence="9">Ferredoxin-1</fullName>
    </submittedName>
</protein>
<keyword evidence="2" id="KW-0813">Transport</keyword>
<evidence type="ECO:0000256" key="7">
    <source>
        <dbReference type="ARBA" id="ARBA00023014"/>
    </source>
</evidence>
<reference evidence="9" key="1">
    <citation type="submission" date="2016-10" db="EMBL/GenBank/DDBJ databases">
        <title>Sequence of Gallionella enrichment culture.</title>
        <authorList>
            <person name="Poehlein A."/>
            <person name="Muehling M."/>
            <person name="Daniel R."/>
        </authorList>
    </citation>
    <scope>NUCLEOTIDE SEQUENCE</scope>
</reference>
<gene>
    <name evidence="9" type="primary">fdxN_3</name>
    <name evidence="9" type="ORF">GALL_100490</name>
</gene>
<feature type="domain" description="4Fe-4S ferredoxin-type" evidence="8">
    <location>
        <begin position="1"/>
        <end position="30"/>
    </location>
</feature>
<dbReference type="SUPFAM" id="SSF54862">
    <property type="entry name" value="4Fe-4S ferredoxins"/>
    <property type="match status" value="1"/>
</dbReference>
<dbReference type="GO" id="GO:0046872">
    <property type="term" value="F:metal ion binding"/>
    <property type="evidence" value="ECO:0007669"/>
    <property type="project" value="UniProtKB-KW"/>
</dbReference>
<organism evidence="9">
    <name type="scientific">mine drainage metagenome</name>
    <dbReference type="NCBI Taxonomy" id="410659"/>
    <lineage>
        <taxon>unclassified sequences</taxon>
        <taxon>metagenomes</taxon>
        <taxon>ecological metagenomes</taxon>
    </lineage>
</organism>
<dbReference type="Pfam" id="PF13237">
    <property type="entry name" value="Fer4_10"/>
    <property type="match status" value="1"/>
</dbReference>
<keyword evidence="6" id="KW-0408">Iron</keyword>
<keyword evidence="4" id="KW-0479">Metal-binding</keyword>
<dbReference type="FunFam" id="3.30.70.20:FF:000045">
    <property type="entry name" value="Ferredoxin, 4Fe-4S"/>
    <property type="match status" value="1"/>
</dbReference>
<evidence type="ECO:0000256" key="6">
    <source>
        <dbReference type="ARBA" id="ARBA00023004"/>
    </source>
</evidence>
<evidence type="ECO:0000256" key="3">
    <source>
        <dbReference type="ARBA" id="ARBA00022485"/>
    </source>
</evidence>
<accession>A0A1J5SH81</accession>
<evidence type="ECO:0000313" key="9">
    <source>
        <dbReference type="EMBL" id="OIR07767.1"/>
    </source>
</evidence>
<dbReference type="InterPro" id="IPR017896">
    <property type="entry name" value="4Fe4S_Fe-S-bd"/>
</dbReference>